<dbReference type="InterPro" id="IPR036052">
    <property type="entry name" value="TrpB-like_PALP_sf"/>
</dbReference>
<feature type="domain" description="Tryptophan synthase beta chain-like PALP" evidence="4">
    <location>
        <begin position="23"/>
        <end position="303"/>
    </location>
</feature>
<dbReference type="GO" id="GO:0004794">
    <property type="term" value="F:threonine deaminase activity"/>
    <property type="evidence" value="ECO:0007669"/>
    <property type="project" value="TreeGrafter"/>
</dbReference>
<gene>
    <name evidence="5" type="ORF">F5984_25825</name>
</gene>
<dbReference type="InterPro" id="IPR001926">
    <property type="entry name" value="TrpB-like_PALP"/>
</dbReference>
<dbReference type="GO" id="GO:0009097">
    <property type="term" value="P:isoleucine biosynthetic process"/>
    <property type="evidence" value="ECO:0007669"/>
    <property type="project" value="TreeGrafter"/>
</dbReference>
<dbReference type="AlphaFoldDB" id="A0A7J5TRZ0"/>
<dbReference type="SUPFAM" id="SSF53686">
    <property type="entry name" value="Tryptophan synthase beta subunit-like PLP-dependent enzymes"/>
    <property type="match status" value="1"/>
</dbReference>
<evidence type="ECO:0000256" key="2">
    <source>
        <dbReference type="ARBA" id="ARBA00022898"/>
    </source>
</evidence>
<dbReference type="Proteomes" id="UP000488299">
    <property type="component" value="Unassembled WGS sequence"/>
</dbReference>
<keyword evidence="3" id="KW-0456">Lyase</keyword>
<dbReference type="Gene3D" id="3.40.50.1100">
    <property type="match status" value="2"/>
</dbReference>
<comment type="caution">
    <text evidence="5">The sequence shown here is derived from an EMBL/GenBank/DDBJ whole genome shotgun (WGS) entry which is preliminary data.</text>
</comment>
<dbReference type="GO" id="GO:0006565">
    <property type="term" value="P:L-serine catabolic process"/>
    <property type="evidence" value="ECO:0007669"/>
    <property type="project" value="TreeGrafter"/>
</dbReference>
<name>A0A7J5TRZ0_9BACT</name>
<organism evidence="5 6">
    <name type="scientific">Rudanella paleaurantiibacter</name>
    <dbReference type="NCBI Taxonomy" id="2614655"/>
    <lineage>
        <taxon>Bacteria</taxon>
        <taxon>Pseudomonadati</taxon>
        <taxon>Bacteroidota</taxon>
        <taxon>Cytophagia</taxon>
        <taxon>Cytophagales</taxon>
        <taxon>Cytophagaceae</taxon>
        <taxon>Rudanella</taxon>
    </lineage>
</organism>
<evidence type="ECO:0000313" key="5">
    <source>
        <dbReference type="EMBL" id="KAB7725592.1"/>
    </source>
</evidence>
<dbReference type="EMBL" id="WELI01000021">
    <property type="protein sequence ID" value="KAB7725592.1"/>
    <property type="molecule type" value="Genomic_DNA"/>
</dbReference>
<dbReference type="PANTHER" id="PTHR48078">
    <property type="entry name" value="THREONINE DEHYDRATASE, MITOCHONDRIAL-RELATED"/>
    <property type="match status" value="1"/>
</dbReference>
<comment type="cofactor">
    <cofactor evidence="1">
        <name>pyridoxal 5'-phosphate</name>
        <dbReference type="ChEBI" id="CHEBI:597326"/>
    </cofactor>
</comment>
<proteinExistence type="predicted"/>
<sequence length="318" mass="34147">MNTPRLTLADIQAAEPRIDPVFRQSPQYICEPLSELLGCELTLKVETQNPIRSFKGRGADWLMQGHTAGRVVCASAGNFGQAVAYAARKRQIPLTVYAGLTANPLKVSRMRALGAEVILFGDDFDAAKAEARRVAQITGDRFVEDGLDLETLVGAGTIGTELARLPYHLDSLLVPLGNGALINGIGTALKALRPNTSIVAVQAEGAPAMLESWWQKRLVVHDHIQTIADGIGVRVPVPQALTDMEATVDDGLLVSEAGIRKAMQLLHRHAGLVVEPSGAVGVAALLEHSDRFRGSRVGAVICGGNLTEVQIREWLFEQ</sequence>
<dbReference type="GO" id="GO:0006567">
    <property type="term" value="P:L-threonine catabolic process"/>
    <property type="evidence" value="ECO:0007669"/>
    <property type="project" value="TreeGrafter"/>
</dbReference>
<evidence type="ECO:0000313" key="6">
    <source>
        <dbReference type="Proteomes" id="UP000488299"/>
    </source>
</evidence>
<dbReference type="GO" id="GO:0003941">
    <property type="term" value="F:L-serine ammonia-lyase activity"/>
    <property type="evidence" value="ECO:0007669"/>
    <property type="project" value="TreeGrafter"/>
</dbReference>
<evidence type="ECO:0000256" key="3">
    <source>
        <dbReference type="ARBA" id="ARBA00023239"/>
    </source>
</evidence>
<dbReference type="PANTHER" id="PTHR48078:SF17">
    <property type="entry name" value="THREONINE DEHYDRATASE"/>
    <property type="match status" value="1"/>
</dbReference>
<evidence type="ECO:0000259" key="4">
    <source>
        <dbReference type="Pfam" id="PF00291"/>
    </source>
</evidence>
<dbReference type="InterPro" id="IPR050147">
    <property type="entry name" value="Ser/Thr_Dehydratase"/>
</dbReference>
<dbReference type="Pfam" id="PF00291">
    <property type="entry name" value="PALP"/>
    <property type="match status" value="1"/>
</dbReference>
<reference evidence="5 6" key="1">
    <citation type="submission" date="2019-10" db="EMBL/GenBank/DDBJ databases">
        <title>Rudanella paleaurantiibacter sp. nov., isolated from sludge.</title>
        <authorList>
            <person name="Xu S.Q."/>
        </authorList>
    </citation>
    <scope>NUCLEOTIDE SEQUENCE [LARGE SCALE GENOMIC DNA]</scope>
    <source>
        <strain evidence="5 6">HX-22-17</strain>
    </source>
</reference>
<accession>A0A7J5TRZ0</accession>
<dbReference type="RefSeq" id="WP_152127205.1">
    <property type="nucleotide sequence ID" value="NZ_WELI01000021.1"/>
</dbReference>
<keyword evidence="2" id="KW-0663">Pyridoxal phosphate</keyword>
<protein>
    <submittedName>
        <fullName evidence="5">Pyridoxal-phosphate dependent enzyme</fullName>
    </submittedName>
</protein>
<evidence type="ECO:0000256" key="1">
    <source>
        <dbReference type="ARBA" id="ARBA00001933"/>
    </source>
</evidence>
<dbReference type="CDD" id="cd01562">
    <property type="entry name" value="Thr-dehyd"/>
    <property type="match status" value="1"/>
</dbReference>
<keyword evidence="6" id="KW-1185">Reference proteome</keyword>